<dbReference type="EMBL" id="SRYR01000001">
    <property type="protein sequence ID" value="TGY43312.1"/>
    <property type="molecule type" value="Genomic_DNA"/>
</dbReference>
<dbReference type="GO" id="GO:0051539">
    <property type="term" value="F:4 iron, 4 sulfur cluster binding"/>
    <property type="evidence" value="ECO:0007669"/>
    <property type="project" value="UniProtKB-KW"/>
</dbReference>
<keyword evidence="5" id="KW-0408">Iron</keyword>
<proteinExistence type="predicted"/>
<evidence type="ECO:0000313" key="9">
    <source>
        <dbReference type="EMBL" id="TGY43312.1"/>
    </source>
</evidence>
<dbReference type="Proteomes" id="UP000306888">
    <property type="component" value="Unassembled WGS sequence"/>
</dbReference>
<sequence>MEKLKEVLYGEIEGFRKVGHQFINGELNLMQFKHASGGFGVYAHKGGKDFMIRLRIPSGITNVSEMNKVYEFTQKYGLETIHFTTRQAIQLHGLSIDEICDLMKEALDNNIYTRGAGGNFPRNVAISPLSGVEKDEAFDVTPYAVEVGNYFLERIYTYKLPRKLKVSFSSNEKDEAHCTVQDLGFLAVNKDGKEYFEVYLGGGLGQNPRKAVKHRELIEPKEVLYYVEAMVRLFMDEGDYTNRNKARVRYIVERLGEEEFLNCYEKHVKEVKNDKSLAIEVKPKVYNKKGIKTNVENSRLVEQKQEGLYSVYLHPIGGQLLVKDLRAILDLIEKFEDVEIRLSMSEGVYFRNLNGTEAEELLKLTEEMSAKTDFEQSVSCIGVPTCQVGLCNSQGTLHDVLNYFKDNNGRLDILPKIHFSGCGNSCGVHQISGIGFTGKKKRVGDAVEECFTLFVNGAYGVEKTRLGEPYADIQSSRIPEFLFRLSKKVEESGVSFEEYLTNKADEFKGLVEEYSV</sequence>
<keyword evidence="4" id="KW-0560">Oxidoreductase</keyword>
<comment type="caution">
    <text evidence="9">The sequence shown here is derived from an EMBL/GenBank/DDBJ whole genome shotgun (WGS) entry which is preliminary data.</text>
</comment>
<keyword evidence="6" id="KW-0411">Iron-sulfur</keyword>
<organism evidence="9 10">
    <name type="scientific">Clostridium sartagoforme</name>
    <dbReference type="NCBI Taxonomy" id="84031"/>
    <lineage>
        <taxon>Bacteria</taxon>
        <taxon>Bacillati</taxon>
        <taxon>Bacillota</taxon>
        <taxon>Clostridia</taxon>
        <taxon>Eubacteriales</taxon>
        <taxon>Clostridiaceae</taxon>
        <taxon>Clostridium</taxon>
    </lineage>
</organism>
<keyword evidence="10" id="KW-1185">Reference proteome</keyword>
<feature type="domain" description="Nitrite/Sulfite reductase ferredoxin-like" evidence="8">
    <location>
        <begin position="302"/>
        <end position="367"/>
    </location>
</feature>
<evidence type="ECO:0000259" key="7">
    <source>
        <dbReference type="Pfam" id="PF01077"/>
    </source>
</evidence>
<evidence type="ECO:0000313" key="10">
    <source>
        <dbReference type="Proteomes" id="UP000306888"/>
    </source>
</evidence>
<dbReference type="AlphaFoldDB" id="A0A4S2DNG2"/>
<feature type="domain" description="Nitrite/Sulfite reductase ferredoxin-like" evidence="8">
    <location>
        <begin position="43"/>
        <end position="106"/>
    </location>
</feature>
<dbReference type="PANTHER" id="PTHR32439:SF9">
    <property type="entry name" value="BLR3264 PROTEIN"/>
    <property type="match status" value="1"/>
</dbReference>
<evidence type="ECO:0000259" key="8">
    <source>
        <dbReference type="Pfam" id="PF03460"/>
    </source>
</evidence>
<dbReference type="Pfam" id="PF03460">
    <property type="entry name" value="NIR_SIR_ferr"/>
    <property type="match status" value="2"/>
</dbReference>
<feature type="domain" description="Nitrite/sulphite reductase 4Fe-4S" evidence="7">
    <location>
        <begin position="118"/>
        <end position="270"/>
    </location>
</feature>
<dbReference type="InterPro" id="IPR045854">
    <property type="entry name" value="NO2/SO3_Rdtase_4Fe4S_sf"/>
</dbReference>
<dbReference type="InterPro" id="IPR006067">
    <property type="entry name" value="NO2/SO3_Rdtase_4Fe4S_dom"/>
</dbReference>
<accession>A0A4S2DNG2</accession>
<gene>
    <name evidence="9" type="ORF">E5347_00445</name>
</gene>
<protein>
    <submittedName>
        <fullName evidence="9">Nitrite/sulfite reductase</fullName>
    </submittedName>
</protein>
<dbReference type="SUPFAM" id="SSF55124">
    <property type="entry name" value="Nitrite/Sulfite reductase N-terminal domain-like"/>
    <property type="match status" value="2"/>
</dbReference>
<dbReference type="InterPro" id="IPR036136">
    <property type="entry name" value="Nit/Sulf_reduc_fer-like_dom_sf"/>
</dbReference>
<dbReference type="OrthoDB" id="9803707at2"/>
<name>A0A4S2DNG2_9CLOT</name>
<evidence type="ECO:0000256" key="2">
    <source>
        <dbReference type="ARBA" id="ARBA00022617"/>
    </source>
</evidence>
<evidence type="ECO:0000256" key="5">
    <source>
        <dbReference type="ARBA" id="ARBA00023004"/>
    </source>
</evidence>
<dbReference type="InterPro" id="IPR005117">
    <property type="entry name" value="NiRdtase/SiRdtase_haem-b_fer"/>
</dbReference>
<evidence type="ECO:0000256" key="4">
    <source>
        <dbReference type="ARBA" id="ARBA00023002"/>
    </source>
</evidence>
<dbReference type="Gene3D" id="3.30.413.10">
    <property type="entry name" value="Sulfite Reductase Hemoprotein, domain 1"/>
    <property type="match status" value="2"/>
</dbReference>
<keyword evidence="2" id="KW-0349">Heme</keyword>
<keyword evidence="1" id="KW-0004">4Fe-4S</keyword>
<evidence type="ECO:0000256" key="3">
    <source>
        <dbReference type="ARBA" id="ARBA00022723"/>
    </source>
</evidence>
<dbReference type="Gene3D" id="3.90.480.10">
    <property type="entry name" value="Sulfite Reductase Hemoprotein,Domain 2"/>
    <property type="match status" value="1"/>
</dbReference>
<dbReference type="GO" id="GO:0016491">
    <property type="term" value="F:oxidoreductase activity"/>
    <property type="evidence" value="ECO:0007669"/>
    <property type="project" value="UniProtKB-KW"/>
</dbReference>
<dbReference type="Pfam" id="PF01077">
    <property type="entry name" value="NIR_SIR"/>
    <property type="match status" value="1"/>
</dbReference>
<dbReference type="InterPro" id="IPR051329">
    <property type="entry name" value="NIR_SIR_4Fe-4S"/>
</dbReference>
<keyword evidence="3" id="KW-0479">Metal-binding</keyword>
<dbReference type="PANTHER" id="PTHR32439">
    <property type="entry name" value="FERREDOXIN--NITRITE REDUCTASE, CHLOROPLASTIC"/>
    <property type="match status" value="1"/>
</dbReference>
<evidence type="ECO:0000256" key="1">
    <source>
        <dbReference type="ARBA" id="ARBA00022485"/>
    </source>
</evidence>
<dbReference type="GO" id="GO:0046872">
    <property type="term" value="F:metal ion binding"/>
    <property type="evidence" value="ECO:0007669"/>
    <property type="project" value="UniProtKB-KW"/>
</dbReference>
<dbReference type="SUPFAM" id="SSF56014">
    <property type="entry name" value="Nitrite and sulphite reductase 4Fe-4S domain-like"/>
    <property type="match status" value="2"/>
</dbReference>
<reference evidence="9 10" key="1">
    <citation type="submission" date="2019-04" db="EMBL/GenBank/DDBJ databases">
        <title>Microbes associate with the intestines of laboratory mice.</title>
        <authorList>
            <person name="Navarre W."/>
            <person name="Wong E."/>
            <person name="Huang K."/>
            <person name="Tropini C."/>
            <person name="Ng K."/>
            <person name="Yu B."/>
        </authorList>
    </citation>
    <scope>NUCLEOTIDE SEQUENCE [LARGE SCALE GENOMIC DNA]</scope>
    <source>
        <strain evidence="9 10">NM50_B9-20</strain>
    </source>
</reference>
<evidence type="ECO:0000256" key="6">
    <source>
        <dbReference type="ARBA" id="ARBA00023014"/>
    </source>
</evidence>
<dbReference type="GO" id="GO:0020037">
    <property type="term" value="F:heme binding"/>
    <property type="evidence" value="ECO:0007669"/>
    <property type="project" value="InterPro"/>
</dbReference>
<dbReference type="RefSeq" id="WP_136003463.1">
    <property type="nucleotide sequence ID" value="NZ_SRYR01000001.1"/>
</dbReference>